<dbReference type="AlphaFoldDB" id="A0A371H2J7"/>
<dbReference type="PANTHER" id="PTHR33067:SF9">
    <property type="entry name" value="RNA-DIRECTED DNA POLYMERASE"/>
    <property type="match status" value="1"/>
</dbReference>
<reference evidence="2" key="1">
    <citation type="submission" date="2018-05" db="EMBL/GenBank/DDBJ databases">
        <title>Draft genome of Mucuna pruriens seed.</title>
        <authorList>
            <person name="Nnadi N.E."/>
            <person name="Vos R."/>
            <person name="Hasami M.H."/>
            <person name="Devisetty U.K."/>
            <person name="Aguiy J.C."/>
        </authorList>
    </citation>
    <scope>NUCLEOTIDE SEQUENCE [LARGE SCALE GENOMIC DNA]</scope>
    <source>
        <strain evidence="2">JCA_2017</strain>
    </source>
</reference>
<sequence length="193" mass="21547">MLDLGASINVMTTSIYKLLNLDDLEPTGMEIQLANKSVVQPLGILKDVLIQFNKYLYAGHGGRTIRGRICCDFGTTLFMTARTKIDVHVETLSMEFEDTFVEFNIFEALKHPNKDNSIFSIDAIDGLIEEYVRTSIGSANLVDFVDTSNKVVSNSSQKESQQTKDEFDFGQPSPQLVRVDQSTPSIEEKDISP</sequence>
<dbReference type="Proteomes" id="UP000257109">
    <property type="component" value="Unassembled WGS sequence"/>
</dbReference>
<evidence type="ECO:0000313" key="3">
    <source>
        <dbReference type="Proteomes" id="UP000257109"/>
    </source>
</evidence>
<evidence type="ECO:0000313" key="2">
    <source>
        <dbReference type="EMBL" id="RDX96906.1"/>
    </source>
</evidence>
<proteinExistence type="predicted"/>
<organism evidence="2 3">
    <name type="scientific">Mucuna pruriens</name>
    <name type="common">Velvet bean</name>
    <name type="synonym">Dolichos pruriens</name>
    <dbReference type="NCBI Taxonomy" id="157652"/>
    <lineage>
        <taxon>Eukaryota</taxon>
        <taxon>Viridiplantae</taxon>
        <taxon>Streptophyta</taxon>
        <taxon>Embryophyta</taxon>
        <taxon>Tracheophyta</taxon>
        <taxon>Spermatophyta</taxon>
        <taxon>Magnoliopsida</taxon>
        <taxon>eudicotyledons</taxon>
        <taxon>Gunneridae</taxon>
        <taxon>Pentapetalae</taxon>
        <taxon>rosids</taxon>
        <taxon>fabids</taxon>
        <taxon>Fabales</taxon>
        <taxon>Fabaceae</taxon>
        <taxon>Papilionoideae</taxon>
        <taxon>50 kb inversion clade</taxon>
        <taxon>NPAAA clade</taxon>
        <taxon>indigoferoid/millettioid clade</taxon>
        <taxon>Phaseoleae</taxon>
        <taxon>Mucuna</taxon>
    </lineage>
</organism>
<dbReference type="PANTHER" id="PTHR33067">
    <property type="entry name" value="RNA-DIRECTED DNA POLYMERASE-RELATED"/>
    <property type="match status" value="1"/>
</dbReference>
<evidence type="ECO:0000256" key="1">
    <source>
        <dbReference type="SAM" id="MobiDB-lite"/>
    </source>
</evidence>
<gene>
    <name evidence="2" type="ORF">CR513_20388</name>
</gene>
<keyword evidence="3" id="KW-1185">Reference proteome</keyword>
<dbReference type="OrthoDB" id="1744168at2759"/>
<dbReference type="Gene3D" id="2.40.70.10">
    <property type="entry name" value="Acid Proteases"/>
    <property type="match status" value="1"/>
</dbReference>
<protein>
    <submittedName>
        <fullName evidence="2">Uncharacterized protein</fullName>
    </submittedName>
</protein>
<accession>A0A371H2J7</accession>
<comment type="caution">
    <text evidence="2">The sequence shown here is derived from an EMBL/GenBank/DDBJ whole genome shotgun (WGS) entry which is preliminary data.</text>
</comment>
<dbReference type="EMBL" id="QJKJ01003778">
    <property type="protein sequence ID" value="RDX96906.1"/>
    <property type="molecule type" value="Genomic_DNA"/>
</dbReference>
<dbReference type="InterPro" id="IPR021109">
    <property type="entry name" value="Peptidase_aspartic_dom_sf"/>
</dbReference>
<name>A0A371H2J7_MUCPR</name>
<feature type="region of interest" description="Disordered" evidence="1">
    <location>
        <begin position="153"/>
        <end position="193"/>
    </location>
</feature>
<feature type="non-terminal residue" evidence="2">
    <location>
        <position position="1"/>
    </location>
</feature>